<feature type="domain" description="2,6-dihydroxypyridine 3-monooxygenase substrate binding" evidence="1">
    <location>
        <begin position="168"/>
        <end position="296"/>
    </location>
</feature>
<organism evidence="2 3">
    <name type="scientific">Bradyrhizobium lablabi</name>
    <dbReference type="NCBI Taxonomy" id="722472"/>
    <lineage>
        <taxon>Bacteria</taxon>
        <taxon>Pseudomonadati</taxon>
        <taxon>Pseudomonadota</taxon>
        <taxon>Alphaproteobacteria</taxon>
        <taxon>Hyphomicrobiales</taxon>
        <taxon>Nitrobacteraceae</taxon>
        <taxon>Bradyrhizobium</taxon>
    </lineage>
</organism>
<dbReference type="PRINTS" id="PR00420">
    <property type="entry name" value="RNGMNOXGNASE"/>
</dbReference>
<gene>
    <name evidence="2" type="ORF">SAMN05444171_6318</name>
</gene>
<dbReference type="Proteomes" id="UP000183208">
    <property type="component" value="Unassembled WGS sequence"/>
</dbReference>
<dbReference type="InterPro" id="IPR053212">
    <property type="entry name" value="DHP_3-monooxygenase"/>
</dbReference>
<dbReference type="NCBIfam" id="NF005566">
    <property type="entry name" value="PRK07236.1"/>
    <property type="match status" value="1"/>
</dbReference>
<dbReference type="Pfam" id="PF22607">
    <property type="entry name" value="FAD_binding-like"/>
    <property type="match status" value="1"/>
</dbReference>
<evidence type="ECO:0000313" key="3">
    <source>
        <dbReference type="Proteomes" id="UP000183208"/>
    </source>
</evidence>
<dbReference type="InterPro" id="IPR054707">
    <property type="entry name" value="DhpH_subs-bd"/>
</dbReference>
<name>A0A1M7FVF8_9BRAD</name>
<dbReference type="InterPro" id="IPR036188">
    <property type="entry name" value="FAD/NAD-bd_sf"/>
</dbReference>
<sequence length="382" mass="41283">MSWHADRDFTVTISGGSVAGLCNAITLRKLGATVRVHERVPGPMMARGAGIVVQNELMGLLEQNGAGPLPFTSCRGRRYLNSDGGDGVLQEMPQEFTSWEAIQAALRAGVPNECYRAGSEVVTVSQTGSRVSATLGDGSVAESDLFVAADGSGSAIRRKMIPDVEARYAGYVAWRGTLDESNVPSDLLAFFDDRFTFSEARNGGHMLAYFIPGSDGAVAAGSRRLNWVWYVHVDPTELTNVLTDKNGIRHRSSLPRGTTPERIIADLKARALRNIHPKMAALVSETRDPFLQTILDVTVPKTLFGRVLLTGDAAFVVRPHTAGGTAKAAYEASVLARALKSARANVDVALQSTERLQLEYGNALYQYGLALGNRWSRERSTD</sequence>
<reference evidence="2 3" key="1">
    <citation type="submission" date="2016-10" db="EMBL/GenBank/DDBJ databases">
        <authorList>
            <person name="de Groot N.N."/>
        </authorList>
    </citation>
    <scope>NUCLEOTIDE SEQUENCE [LARGE SCALE GENOMIC DNA]</scope>
    <source>
        <strain evidence="2 3">GAS522</strain>
    </source>
</reference>
<evidence type="ECO:0000313" key="2">
    <source>
        <dbReference type="EMBL" id="SEE11853.1"/>
    </source>
</evidence>
<proteinExistence type="predicted"/>
<protein>
    <submittedName>
        <fullName evidence="2">2-polyprenyl-6-methoxyphenol hydroxylase</fullName>
    </submittedName>
</protein>
<dbReference type="OrthoDB" id="5499180at2"/>
<evidence type="ECO:0000259" key="1">
    <source>
        <dbReference type="Pfam" id="PF22607"/>
    </source>
</evidence>
<dbReference type="PANTHER" id="PTHR47469">
    <property type="entry name" value="MONOOXYGENASE-LIKE"/>
    <property type="match status" value="1"/>
</dbReference>
<dbReference type="SUPFAM" id="SSF51905">
    <property type="entry name" value="FAD/NAD(P)-binding domain"/>
    <property type="match status" value="1"/>
</dbReference>
<dbReference type="AlphaFoldDB" id="A0A1M7FVF8"/>
<dbReference type="RefSeq" id="WP_074827415.1">
    <property type="nucleotide sequence ID" value="NZ_FNTI01000001.1"/>
</dbReference>
<dbReference type="Gene3D" id="3.50.50.60">
    <property type="entry name" value="FAD/NAD(P)-binding domain"/>
    <property type="match status" value="2"/>
</dbReference>
<dbReference type="PANTHER" id="PTHR47469:SF2">
    <property type="entry name" value="OS06G0597600 PROTEIN"/>
    <property type="match status" value="1"/>
</dbReference>
<accession>A0A1M7FVF8</accession>
<dbReference type="SUPFAM" id="SSF54373">
    <property type="entry name" value="FAD-linked reductases, C-terminal domain"/>
    <property type="match status" value="1"/>
</dbReference>
<dbReference type="EMBL" id="FNTI01000001">
    <property type="protein sequence ID" value="SEE11853.1"/>
    <property type="molecule type" value="Genomic_DNA"/>
</dbReference>